<organism evidence="1">
    <name type="scientific">Candidatus Actinomarina minuta</name>
    <dbReference type="NCBI Taxonomy" id="1389454"/>
    <lineage>
        <taxon>Bacteria</taxon>
        <taxon>Bacillati</taxon>
        <taxon>Actinomycetota</taxon>
        <taxon>Actinomycetes</taxon>
        <taxon>Candidatus Actinomarinidae</taxon>
        <taxon>Candidatus Actinomarinales</taxon>
        <taxon>Candidatus Actinomarineae</taxon>
        <taxon>Candidatus Actinomarinaceae</taxon>
        <taxon>Candidatus Actinomarina</taxon>
    </lineage>
</organism>
<proteinExistence type="predicted"/>
<protein>
    <submittedName>
        <fullName evidence="1">MedDCM-OCT-S43-C55-cds7</fullName>
    </submittedName>
</protein>
<reference evidence="1" key="1">
    <citation type="journal article" date="2013" name="Sci. Rep.">
        <title>Metagenomics uncovers a new group of low GC and ultra-small marine Actinobacteria.</title>
        <authorList>
            <person name="Ghai R."/>
            <person name="Mizuno C.M."/>
            <person name="Picazo A."/>
            <person name="Camacho A."/>
            <person name="Rodriguez-Valera F."/>
        </authorList>
    </citation>
    <scope>NUCLEOTIDE SEQUENCE</scope>
</reference>
<evidence type="ECO:0000313" key="1">
    <source>
        <dbReference type="EMBL" id="AGQ19903.1"/>
    </source>
</evidence>
<accession>S5DQJ9</accession>
<dbReference type="EMBL" id="KC811146">
    <property type="protein sequence ID" value="AGQ19903.1"/>
    <property type="molecule type" value="Genomic_DNA"/>
</dbReference>
<dbReference type="AlphaFoldDB" id="S5DQJ9"/>
<name>S5DQJ9_9ACTN</name>
<sequence length="192" mass="22487">MKKKIIFDDDQIIVHIPNAVANLNVKIIYVFPNPYQLIVKDVTFSSNKYYEINTVDIRKVNYFSLKKKGLKLINNLVNVDRDYFSKNTNNTEYMSIDLKKVSKLLKSRNIQNNELKLAAYSYYYVSNTLNYSTNYSLYLSNKLGYSESYIKNLSKDIFKYKYLIKNTYGTPGGILSKKTIKLLNSQKFQQIL</sequence>